<dbReference type="Proteomes" id="UP000032930">
    <property type="component" value="Chromosome"/>
</dbReference>
<reference evidence="1 2" key="1">
    <citation type="submission" date="2014-02" db="EMBL/GenBank/DDBJ databases">
        <authorList>
            <person name="Genoscope - CEA"/>
        </authorList>
    </citation>
    <scope>NUCLEOTIDE SEQUENCE [LARGE SCALE GENOMIC DNA]</scope>
    <source>
        <strain evidence="1 2">CS03</strain>
    </source>
</reference>
<organism evidence="1 2">
    <name type="scientific">Xenorhabdus bovienii</name>
    <name type="common">Xenorhabdus nematophila subsp. bovienii</name>
    <dbReference type="NCBI Taxonomy" id="40576"/>
    <lineage>
        <taxon>Bacteria</taxon>
        <taxon>Pseudomonadati</taxon>
        <taxon>Pseudomonadota</taxon>
        <taxon>Gammaproteobacteria</taxon>
        <taxon>Enterobacterales</taxon>
        <taxon>Morganellaceae</taxon>
        <taxon>Xenorhabdus</taxon>
    </lineage>
</organism>
<sequence>MTTPSERQDMIIRAMNDREYLMSPISTEKFQSLIDELGEEKLAKDLSYLQSIGLVQLGAVEIGTTDDEPYSFNLNKMALTAAGVDCANMDTIGNKINTVTIKIHQNTLEQIETIILSANLPESEKKTLLQLVKEKGAESVVGKCVDTLFANAGSVTQVLSELAKSTF</sequence>
<accession>A0A0B6X359</accession>
<name>A0A0B6X359_XENBV</name>
<evidence type="ECO:0000313" key="2">
    <source>
        <dbReference type="Proteomes" id="UP000032930"/>
    </source>
</evidence>
<protein>
    <submittedName>
        <fullName evidence="1">Uncharacterized protein</fullName>
    </submittedName>
</protein>
<proteinExistence type="predicted"/>
<dbReference type="KEGG" id="xbv:XBW1_0855"/>
<gene>
    <name evidence="1" type="ORF">XBW1_0855</name>
</gene>
<evidence type="ECO:0000313" key="1">
    <source>
        <dbReference type="EMBL" id="CDM88212.1"/>
    </source>
</evidence>
<dbReference type="EMBL" id="FO818637">
    <property type="protein sequence ID" value="CDM88212.1"/>
    <property type="molecule type" value="Genomic_DNA"/>
</dbReference>
<dbReference type="AlphaFoldDB" id="A0A0B6X359"/>